<evidence type="ECO:0000256" key="5">
    <source>
        <dbReference type="ARBA" id="ARBA00023014"/>
    </source>
</evidence>
<keyword evidence="5" id="KW-0411">Iron-sulfur</keyword>
<dbReference type="InterPro" id="IPR033756">
    <property type="entry name" value="YlxH/NBP35"/>
</dbReference>
<sequence>MVRQFLSDVFWDELDYLLIDTPPGTSDEHISLAETLLQKARKDQMAGAVVMAKDYNVRFLGRIPIDPQFLVLIETGKRPRYPQGTSVNGQDISTPADAPSDDDETRDSALLVHKYRDCSLAPIFRTITADVVADIVAAAH</sequence>
<feature type="region of interest" description="Disordered" evidence="6">
    <location>
        <begin position="79"/>
        <end position="105"/>
    </location>
</feature>
<dbReference type="InterPro" id="IPR019591">
    <property type="entry name" value="Mrp/NBP35_ATP-bd"/>
</dbReference>
<dbReference type="GO" id="GO:0140663">
    <property type="term" value="F:ATP-dependent FeS chaperone activity"/>
    <property type="evidence" value="ECO:0007669"/>
    <property type="project" value="InterPro"/>
</dbReference>
<dbReference type="PANTHER" id="PTHR23264">
    <property type="entry name" value="NUCLEOTIDE-BINDING PROTEIN NBP35 YEAST -RELATED"/>
    <property type="match status" value="1"/>
</dbReference>
<evidence type="ECO:0000256" key="4">
    <source>
        <dbReference type="ARBA" id="ARBA00023004"/>
    </source>
</evidence>
<feature type="compositionally biased region" description="Polar residues" evidence="6">
    <location>
        <begin position="83"/>
        <end position="93"/>
    </location>
</feature>
<dbReference type="InterPro" id="IPR027417">
    <property type="entry name" value="P-loop_NTPase"/>
</dbReference>
<evidence type="ECO:0000256" key="1">
    <source>
        <dbReference type="ARBA" id="ARBA00022723"/>
    </source>
</evidence>
<evidence type="ECO:0000313" key="8">
    <source>
        <dbReference type="Proteomes" id="UP001197093"/>
    </source>
</evidence>
<keyword evidence="3" id="KW-0067">ATP-binding</keyword>
<dbReference type="Proteomes" id="UP001197093">
    <property type="component" value="Unassembled WGS sequence"/>
</dbReference>
<dbReference type="GO" id="GO:0016226">
    <property type="term" value="P:iron-sulfur cluster assembly"/>
    <property type="evidence" value="ECO:0007669"/>
    <property type="project" value="InterPro"/>
</dbReference>
<reference evidence="7" key="1">
    <citation type="submission" date="2023-02" db="EMBL/GenBank/DDBJ databases">
        <authorList>
            <person name="Palmer J.M."/>
        </authorList>
    </citation>
    <scope>NUCLEOTIDE SEQUENCE</scope>
    <source>
        <strain evidence="7">FW57</strain>
    </source>
</reference>
<gene>
    <name evidence="7" type="ORF">NEMBOFW57_005624</name>
</gene>
<dbReference type="EMBL" id="JAHCVI010000002">
    <property type="protein sequence ID" value="KAG7289259.1"/>
    <property type="molecule type" value="Genomic_DNA"/>
</dbReference>
<evidence type="ECO:0000313" key="7">
    <source>
        <dbReference type="EMBL" id="KAG7289259.1"/>
    </source>
</evidence>
<proteinExistence type="predicted"/>
<dbReference type="GO" id="GO:0046872">
    <property type="term" value="F:metal ion binding"/>
    <property type="evidence" value="ECO:0007669"/>
    <property type="project" value="UniProtKB-KW"/>
</dbReference>
<accession>A0AAD4EXD3</accession>
<dbReference type="GO" id="GO:0005829">
    <property type="term" value="C:cytosol"/>
    <property type="evidence" value="ECO:0007669"/>
    <property type="project" value="TreeGrafter"/>
</dbReference>
<dbReference type="PROSITE" id="PS01215">
    <property type="entry name" value="MRP"/>
    <property type="match status" value="1"/>
</dbReference>
<dbReference type="GO" id="GO:0005524">
    <property type="term" value="F:ATP binding"/>
    <property type="evidence" value="ECO:0007669"/>
    <property type="project" value="UniProtKB-KW"/>
</dbReference>
<evidence type="ECO:0000256" key="3">
    <source>
        <dbReference type="ARBA" id="ARBA00022840"/>
    </source>
</evidence>
<dbReference type="AlphaFoldDB" id="A0AAD4EXD3"/>
<dbReference type="InterPro" id="IPR000808">
    <property type="entry name" value="Mrp-like_CS"/>
</dbReference>
<protein>
    <submittedName>
        <fullName evidence="7">Uncharacterized protein</fullName>
    </submittedName>
</protein>
<dbReference type="Pfam" id="PF10609">
    <property type="entry name" value="ParA"/>
    <property type="match status" value="1"/>
</dbReference>
<organism evidence="7 8">
    <name type="scientific">Staphylotrichum longicolle</name>
    <dbReference type="NCBI Taxonomy" id="669026"/>
    <lineage>
        <taxon>Eukaryota</taxon>
        <taxon>Fungi</taxon>
        <taxon>Dikarya</taxon>
        <taxon>Ascomycota</taxon>
        <taxon>Pezizomycotina</taxon>
        <taxon>Sordariomycetes</taxon>
        <taxon>Sordariomycetidae</taxon>
        <taxon>Sordariales</taxon>
        <taxon>Chaetomiaceae</taxon>
        <taxon>Staphylotrichum</taxon>
    </lineage>
</organism>
<dbReference type="SUPFAM" id="SSF52540">
    <property type="entry name" value="P-loop containing nucleoside triphosphate hydrolases"/>
    <property type="match status" value="1"/>
</dbReference>
<keyword evidence="8" id="KW-1185">Reference proteome</keyword>
<evidence type="ECO:0000256" key="2">
    <source>
        <dbReference type="ARBA" id="ARBA00022741"/>
    </source>
</evidence>
<dbReference type="PANTHER" id="PTHR23264:SF19">
    <property type="entry name" value="CYTOSOLIC FE-S CLUSTER ASSEMBLY FACTOR NUBP2"/>
    <property type="match status" value="1"/>
</dbReference>
<evidence type="ECO:0000256" key="6">
    <source>
        <dbReference type="SAM" id="MobiDB-lite"/>
    </source>
</evidence>
<keyword evidence="2" id="KW-0547">Nucleotide-binding</keyword>
<dbReference type="GO" id="GO:0051536">
    <property type="term" value="F:iron-sulfur cluster binding"/>
    <property type="evidence" value="ECO:0007669"/>
    <property type="project" value="UniProtKB-KW"/>
</dbReference>
<name>A0AAD4EXD3_9PEZI</name>
<comment type="caution">
    <text evidence="7">The sequence shown here is derived from an EMBL/GenBank/DDBJ whole genome shotgun (WGS) entry which is preliminary data.</text>
</comment>
<dbReference type="Gene3D" id="3.40.50.300">
    <property type="entry name" value="P-loop containing nucleotide triphosphate hydrolases"/>
    <property type="match status" value="1"/>
</dbReference>
<keyword evidence="4" id="KW-0408">Iron</keyword>
<keyword evidence="1" id="KW-0479">Metal-binding</keyword>